<accession>A0A183JC48</accession>
<dbReference type="AlphaFoldDB" id="A0A183JC48"/>
<organism evidence="1">
    <name type="scientific">Schistosoma curassoni</name>
    <dbReference type="NCBI Taxonomy" id="6186"/>
    <lineage>
        <taxon>Eukaryota</taxon>
        <taxon>Metazoa</taxon>
        <taxon>Spiralia</taxon>
        <taxon>Lophotrochozoa</taxon>
        <taxon>Platyhelminthes</taxon>
        <taxon>Trematoda</taxon>
        <taxon>Digenea</taxon>
        <taxon>Strigeidida</taxon>
        <taxon>Schistosomatoidea</taxon>
        <taxon>Schistosomatidae</taxon>
        <taxon>Schistosoma</taxon>
    </lineage>
</organism>
<sequence length="33" mass="3804">MVFPQPKPFPLVNMIYVHCLDNIAGDKPEVYKV</sequence>
<dbReference type="WBParaSite" id="SCUD_0000025401-mRNA-1">
    <property type="protein sequence ID" value="SCUD_0000025401-mRNA-1"/>
    <property type="gene ID" value="SCUD_0000025401"/>
</dbReference>
<protein>
    <submittedName>
        <fullName evidence="1">Transthyretin-like family protein</fullName>
    </submittedName>
</protein>
<evidence type="ECO:0000313" key="1">
    <source>
        <dbReference type="WBParaSite" id="SCUD_0000025401-mRNA-1"/>
    </source>
</evidence>
<reference evidence="1" key="1">
    <citation type="submission" date="2016-06" db="UniProtKB">
        <authorList>
            <consortium name="WormBaseParasite"/>
        </authorList>
    </citation>
    <scope>IDENTIFICATION</scope>
</reference>
<proteinExistence type="predicted"/>
<name>A0A183JC48_9TREM</name>